<dbReference type="RefSeq" id="WP_163608527.1">
    <property type="nucleotide sequence ID" value="NZ_JAABOO010000004.1"/>
</dbReference>
<dbReference type="PROSITE" id="PS51257">
    <property type="entry name" value="PROKAR_LIPOPROTEIN"/>
    <property type="match status" value="1"/>
</dbReference>
<gene>
    <name evidence="2" type="ORF">GWK08_17410</name>
</gene>
<feature type="chain" id="PRO_5027027535" description="Lipocalin-like domain-containing protein" evidence="1">
    <location>
        <begin position="24"/>
        <end position="581"/>
    </location>
</feature>
<sequence>MKNVIKNLVLSALLILITFTSCQEEIDVVGPDTTTEENIQASSETAQLITQTTANDGSFDNIIDGSSCINVVFPITVTVNGLEIIIDSRMDLHIIEEIFDEFEDDEDLLEIIFPITIVNGEHEEITINNREELEDVIEECIEGGDDDDIECIDFKYPLTFFTFDTNNQQSNRVVVENDRQLHRFFRSLEPTDVVSIQYPVTLILFDGSEIVVDSNQELAQALREARELCDEDDDNDFNDDDFTKERLDALLVECPWVVREVRRNDQDNTDQYREFVMFFNENGSVVVRDRNGNQIDGEWSTRVTDMGALLTLEFDELVDFNLEWFVYDIGEGRIKLFTEGGNRIVMKQNCDIDNISVERAKAFLQECFWRVARLEIDGTDMEDDYLGTPLKFEEEGVVKLRVNGEFVTGEWDVLQTNLGFVLQMTFEGRPELNLFWLIIVLEEDRIALVNQNSQLLLRRFCPDDIDGDVNEINEILNDGEWEVALYSEGDQDMTEEFNGFVIDFLENGGVFVEGNGQIIDGSWLVRRDDGKLKLELNFGLEPPFDELNDDWKIVEVSANRIEVRDISGGDGTEQVLVFEKL</sequence>
<dbReference type="AlphaFoldDB" id="A0A6P0UTB1"/>
<name>A0A6P0UTB1_9FLAO</name>
<keyword evidence="1" id="KW-0732">Signal</keyword>
<accession>A0A6P0UTB1</accession>
<feature type="signal peptide" evidence="1">
    <location>
        <begin position="1"/>
        <end position="23"/>
    </location>
</feature>
<dbReference type="Proteomes" id="UP000468581">
    <property type="component" value="Unassembled WGS sequence"/>
</dbReference>
<evidence type="ECO:0000313" key="2">
    <source>
        <dbReference type="EMBL" id="NER15238.1"/>
    </source>
</evidence>
<proteinExistence type="predicted"/>
<organism evidence="2 3">
    <name type="scientific">Leptobacterium flavescens</name>
    <dbReference type="NCBI Taxonomy" id="472055"/>
    <lineage>
        <taxon>Bacteria</taxon>
        <taxon>Pseudomonadati</taxon>
        <taxon>Bacteroidota</taxon>
        <taxon>Flavobacteriia</taxon>
        <taxon>Flavobacteriales</taxon>
        <taxon>Flavobacteriaceae</taxon>
        <taxon>Leptobacterium</taxon>
    </lineage>
</organism>
<evidence type="ECO:0000313" key="3">
    <source>
        <dbReference type="Proteomes" id="UP000468581"/>
    </source>
</evidence>
<keyword evidence="3" id="KW-1185">Reference proteome</keyword>
<dbReference type="EMBL" id="JAABOO010000004">
    <property type="protein sequence ID" value="NER15238.1"/>
    <property type="molecule type" value="Genomic_DNA"/>
</dbReference>
<reference evidence="2 3" key="1">
    <citation type="submission" date="2020-01" db="EMBL/GenBank/DDBJ databases">
        <title>Leptobacterium flavescens.</title>
        <authorList>
            <person name="Wang G."/>
        </authorList>
    </citation>
    <scope>NUCLEOTIDE SEQUENCE [LARGE SCALE GENOMIC DNA]</scope>
    <source>
        <strain evidence="2 3">KCTC 22160</strain>
    </source>
</reference>
<evidence type="ECO:0008006" key="4">
    <source>
        <dbReference type="Google" id="ProtNLM"/>
    </source>
</evidence>
<evidence type="ECO:0000256" key="1">
    <source>
        <dbReference type="SAM" id="SignalP"/>
    </source>
</evidence>
<comment type="caution">
    <text evidence="2">The sequence shown here is derived from an EMBL/GenBank/DDBJ whole genome shotgun (WGS) entry which is preliminary data.</text>
</comment>
<protein>
    <recommendedName>
        <fullName evidence="4">Lipocalin-like domain-containing protein</fullName>
    </recommendedName>
</protein>